<reference evidence="3" key="2">
    <citation type="journal article" date="2018" name="Plant J.">
        <title>The Sorghum bicolor reference genome: improved assembly, gene annotations, a transcriptome atlas, and signatures of genome organization.</title>
        <authorList>
            <person name="McCormick R.F."/>
            <person name="Truong S.K."/>
            <person name="Sreedasyam A."/>
            <person name="Jenkins J."/>
            <person name="Shu S."/>
            <person name="Sims D."/>
            <person name="Kennedy M."/>
            <person name="Amirebrahimi M."/>
            <person name="Weers B.D."/>
            <person name="McKinley B."/>
            <person name="Mattison A."/>
            <person name="Morishige D.T."/>
            <person name="Grimwood J."/>
            <person name="Schmutz J."/>
            <person name="Mullet J.E."/>
        </authorList>
    </citation>
    <scope>NUCLEOTIDE SEQUENCE [LARGE SCALE GENOMIC DNA]</scope>
    <source>
        <strain evidence="3">cv. BTx623</strain>
    </source>
</reference>
<dbReference type="EMBL" id="CM000760">
    <property type="protein sequence ID" value="OQU91742.1"/>
    <property type="molecule type" value="Genomic_DNA"/>
</dbReference>
<evidence type="ECO:0000313" key="2">
    <source>
        <dbReference type="EMBL" id="OQU91742.1"/>
    </source>
</evidence>
<protein>
    <recommendedName>
        <fullName evidence="4">Secreted protein</fullName>
    </recommendedName>
</protein>
<gene>
    <name evidence="2" type="ORF">SORBI_3001G241401</name>
</gene>
<dbReference type="Gramene" id="OQU91742">
    <property type="protein sequence ID" value="OQU91742"/>
    <property type="gene ID" value="SORBI_3001G241401"/>
</dbReference>
<evidence type="ECO:0008006" key="4">
    <source>
        <dbReference type="Google" id="ProtNLM"/>
    </source>
</evidence>
<name>A0A1Z5S733_SORBI</name>
<organism evidence="2 3">
    <name type="scientific">Sorghum bicolor</name>
    <name type="common">Sorghum</name>
    <name type="synonym">Sorghum vulgare</name>
    <dbReference type="NCBI Taxonomy" id="4558"/>
    <lineage>
        <taxon>Eukaryota</taxon>
        <taxon>Viridiplantae</taxon>
        <taxon>Streptophyta</taxon>
        <taxon>Embryophyta</taxon>
        <taxon>Tracheophyta</taxon>
        <taxon>Spermatophyta</taxon>
        <taxon>Magnoliopsida</taxon>
        <taxon>Liliopsida</taxon>
        <taxon>Poales</taxon>
        <taxon>Poaceae</taxon>
        <taxon>PACMAD clade</taxon>
        <taxon>Panicoideae</taxon>
        <taxon>Andropogonodae</taxon>
        <taxon>Andropogoneae</taxon>
        <taxon>Sorghinae</taxon>
        <taxon>Sorghum</taxon>
    </lineage>
</organism>
<evidence type="ECO:0000256" key="1">
    <source>
        <dbReference type="SAM" id="SignalP"/>
    </source>
</evidence>
<feature type="signal peptide" evidence="1">
    <location>
        <begin position="1"/>
        <end position="23"/>
    </location>
</feature>
<proteinExistence type="predicted"/>
<evidence type="ECO:0000313" key="3">
    <source>
        <dbReference type="Proteomes" id="UP000000768"/>
    </source>
</evidence>
<dbReference type="AlphaFoldDB" id="A0A1Z5S733"/>
<sequence>MFCSIFQLLQSACFCSCCMCVLAVARCYCNNIFLVFQKLQLNISVVFLYCCNNTFKMFQLHHRNIGVVILSCCCNIYVLWCFKCFHPLLQQLVCVVAIT</sequence>
<keyword evidence="3" id="KW-1185">Reference proteome</keyword>
<reference evidence="2 3" key="1">
    <citation type="journal article" date="2009" name="Nature">
        <title>The Sorghum bicolor genome and the diversification of grasses.</title>
        <authorList>
            <person name="Paterson A.H."/>
            <person name="Bowers J.E."/>
            <person name="Bruggmann R."/>
            <person name="Dubchak I."/>
            <person name="Grimwood J."/>
            <person name="Gundlach H."/>
            <person name="Haberer G."/>
            <person name="Hellsten U."/>
            <person name="Mitros T."/>
            <person name="Poliakov A."/>
            <person name="Schmutz J."/>
            <person name="Spannagl M."/>
            <person name="Tang H."/>
            <person name="Wang X."/>
            <person name="Wicker T."/>
            <person name="Bharti A.K."/>
            <person name="Chapman J."/>
            <person name="Feltus F.A."/>
            <person name="Gowik U."/>
            <person name="Grigoriev I.V."/>
            <person name="Lyons E."/>
            <person name="Maher C.A."/>
            <person name="Martis M."/>
            <person name="Narechania A."/>
            <person name="Otillar R.P."/>
            <person name="Penning B.W."/>
            <person name="Salamov A.A."/>
            <person name="Wang Y."/>
            <person name="Zhang L."/>
            <person name="Carpita N.C."/>
            <person name="Freeling M."/>
            <person name="Gingle A.R."/>
            <person name="Hash C.T."/>
            <person name="Keller B."/>
            <person name="Klein P."/>
            <person name="Kresovich S."/>
            <person name="McCann M.C."/>
            <person name="Ming R."/>
            <person name="Peterson D.G."/>
            <person name="Mehboob-ur-Rahman"/>
            <person name="Ware D."/>
            <person name="Westhoff P."/>
            <person name="Mayer K.F."/>
            <person name="Messing J."/>
            <person name="Rokhsar D.S."/>
        </authorList>
    </citation>
    <scope>NUCLEOTIDE SEQUENCE [LARGE SCALE GENOMIC DNA]</scope>
    <source>
        <strain evidence="3">cv. BTx623</strain>
    </source>
</reference>
<accession>A0A1Z5S733</accession>
<dbReference type="Proteomes" id="UP000000768">
    <property type="component" value="Chromosome 1"/>
</dbReference>
<keyword evidence="1" id="KW-0732">Signal</keyword>
<feature type="chain" id="PRO_5012735329" description="Secreted protein" evidence="1">
    <location>
        <begin position="24"/>
        <end position="99"/>
    </location>
</feature>
<dbReference type="InParanoid" id="A0A1Z5S733"/>